<feature type="domain" description="Butirosin biosynthesis protein H N-terminal" evidence="1">
    <location>
        <begin position="44"/>
        <end position="186"/>
    </location>
</feature>
<evidence type="ECO:0000259" key="1">
    <source>
        <dbReference type="Pfam" id="PF14399"/>
    </source>
</evidence>
<sequence>MTARKHFKALVRDRMRKTGEPYTVARRHVEAAAPVPWELRGGVHGETAAFANVLANLGVEHEGAPLSEAMILGVGGGLGAGYILWEFERWGYRALTLGFRREWQYPARWAAGTAERLGLHAELHETGGAKGAAAALDAQLDRGLPAIAWIDPYRLGHRGLPESRDGFGGAPIVVYGREGSGYLIDDRSTRREVVSAERLRAARARVVSYKHRLITIDPARVDVGDLREAVATGLALQVEHLSAKSDSFSLPAWRKWARMTTDTRNAKGWPTVFADGRGTASARASIYTGAAEGARLRGLYADFLDEASALLGRDLSVPAAAWREAAAAWEAIVDVALPPGDALRTVIDRDDPERWTLQAERDQAGEMPALAEPVAAMYEAEVAALERLRSASA</sequence>
<proteinExistence type="predicted"/>
<keyword evidence="3" id="KW-1185">Reference proteome</keyword>
<accession>A0A9X3NEI8</accession>
<gene>
    <name evidence="2" type="ORF">OJ997_33380</name>
</gene>
<evidence type="ECO:0000313" key="3">
    <source>
        <dbReference type="Proteomes" id="UP001147653"/>
    </source>
</evidence>
<dbReference type="AlphaFoldDB" id="A0A9X3NEI8"/>
<reference evidence="2" key="1">
    <citation type="submission" date="2022-10" db="EMBL/GenBank/DDBJ databases">
        <title>The WGS of Solirubrobacter phytolaccae KCTC 29190.</title>
        <authorList>
            <person name="Jiang Z."/>
        </authorList>
    </citation>
    <scope>NUCLEOTIDE SEQUENCE</scope>
    <source>
        <strain evidence="2">KCTC 29190</strain>
    </source>
</reference>
<name>A0A9X3NEI8_9ACTN</name>
<comment type="caution">
    <text evidence="2">The sequence shown here is derived from an EMBL/GenBank/DDBJ whole genome shotgun (WGS) entry which is preliminary data.</text>
</comment>
<organism evidence="2 3">
    <name type="scientific">Solirubrobacter phytolaccae</name>
    <dbReference type="NCBI Taxonomy" id="1404360"/>
    <lineage>
        <taxon>Bacteria</taxon>
        <taxon>Bacillati</taxon>
        <taxon>Actinomycetota</taxon>
        <taxon>Thermoleophilia</taxon>
        <taxon>Solirubrobacterales</taxon>
        <taxon>Solirubrobacteraceae</taxon>
        <taxon>Solirubrobacter</taxon>
    </lineage>
</organism>
<dbReference type="Pfam" id="PF14399">
    <property type="entry name" value="BtrH_N"/>
    <property type="match status" value="1"/>
</dbReference>
<dbReference type="Proteomes" id="UP001147653">
    <property type="component" value="Unassembled WGS sequence"/>
</dbReference>
<protein>
    <submittedName>
        <fullName evidence="2">BtrH N-terminal domain-containing protein</fullName>
    </submittedName>
</protein>
<dbReference type="RefSeq" id="WP_270029739.1">
    <property type="nucleotide sequence ID" value="NZ_JAPDDP010000104.1"/>
</dbReference>
<dbReference type="InterPro" id="IPR026935">
    <property type="entry name" value="BtrH_N"/>
</dbReference>
<evidence type="ECO:0000313" key="2">
    <source>
        <dbReference type="EMBL" id="MDA0185245.1"/>
    </source>
</evidence>
<dbReference type="EMBL" id="JAPDDP010000104">
    <property type="protein sequence ID" value="MDA0185245.1"/>
    <property type="molecule type" value="Genomic_DNA"/>
</dbReference>